<organism evidence="13 14">
    <name type="scientific">Dimargaris cristalligena</name>
    <dbReference type="NCBI Taxonomy" id="215637"/>
    <lineage>
        <taxon>Eukaryota</taxon>
        <taxon>Fungi</taxon>
        <taxon>Fungi incertae sedis</taxon>
        <taxon>Zoopagomycota</taxon>
        <taxon>Kickxellomycotina</taxon>
        <taxon>Dimargaritomycetes</taxon>
        <taxon>Dimargaritales</taxon>
        <taxon>Dimargaritaceae</taxon>
        <taxon>Dimargaris</taxon>
    </lineage>
</organism>
<dbReference type="GO" id="GO:0003924">
    <property type="term" value="F:GTPase activity"/>
    <property type="evidence" value="ECO:0007669"/>
    <property type="project" value="InterPro"/>
</dbReference>
<dbReference type="InterPro" id="IPR020849">
    <property type="entry name" value="Small_GTPase_Ras-type"/>
</dbReference>
<keyword evidence="14" id="KW-1185">Reference proteome</keyword>
<dbReference type="GO" id="GO:0016020">
    <property type="term" value="C:membrane"/>
    <property type="evidence" value="ECO:0007669"/>
    <property type="project" value="InterPro"/>
</dbReference>
<dbReference type="PROSITE" id="PS51419">
    <property type="entry name" value="RAB"/>
    <property type="match status" value="1"/>
</dbReference>
<keyword evidence="4" id="KW-0378">Hydrolase</keyword>
<dbReference type="PROSITE" id="PS51420">
    <property type="entry name" value="RHO"/>
    <property type="match status" value="1"/>
</dbReference>
<evidence type="ECO:0000256" key="6">
    <source>
        <dbReference type="ARBA" id="ARBA00023134"/>
    </source>
</evidence>
<protein>
    <submittedName>
        <fullName evidence="13">Ferrous iron transporter B</fullName>
    </submittedName>
</protein>
<dbReference type="Proteomes" id="UP000268162">
    <property type="component" value="Unassembled WGS sequence"/>
</dbReference>
<dbReference type="InterPro" id="IPR001806">
    <property type="entry name" value="Small_GTPase"/>
</dbReference>
<dbReference type="SMART" id="SM00173">
    <property type="entry name" value="RAS"/>
    <property type="match status" value="1"/>
</dbReference>
<evidence type="ECO:0000256" key="3">
    <source>
        <dbReference type="ARBA" id="ARBA00022741"/>
    </source>
</evidence>
<dbReference type="FunFam" id="3.40.50.300:FF:000273">
    <property type="entry name" value="GTP-binding protein Rheb homolog"/>
    <property type="match status" value="1"/>
</dbReference>
<evidence type="ECO:0000256" key="9">
    <source>
        <dbReference type="ARBA" id="ARBA00023289"/>
    </source>
</evidence>
<accession>A0A4V1J4H5</accession>
<keyword evidence="2" id="KW-0479">Metal-binding</keyword>
<dbReference type="AlphaFoldDB" id="A0A4V1J4H5"/>
<dbReference type="GO" id="GO:0005525">
    <property type="term" value="F:GTP binding"/>
    <property type="evidence" value="ECO:0007669"/>
    <property type="project" value="UniProtKB-KW"/>
</dbReference>
<dbReference type="PRINTS" id="PR00449">
    <property type="entry name" value="RASTRNSFRMNG"/>
</dbReference>
<evidence type="ECO:0000256" key="2">
    <source>
        <dbReference type="ARBA" id="ARBA00022723"/>
    </source>
</evidence>
<dbReference type="PANTHER" id="PTHR24070">
    <property type="entry name" value="RAS, DI-RAS, AND RHEB FAMILY MEMBERS OF SMALL GTPASE SUPERFAMILY"/>
    <property type="match status" value="1"/>
</dbReference>
<evidence type="ECO:0000256" key="11">
    <source>
        <dbReference type="ARBA" id="ARBA00046278"/>
    </source>
</evidence>
<dbReference type="GO" id="GO:0007165">
    <property type="term" value="P:signal transduction"/>
    <property type="evidence" value="ECO:0007669"/>
    <property type="project" value="InterPro"/>
</dbReference>
<dbReference type="SUPFAM" id="SSF52540">
    <property type="entry name" value="P-loop containing nucleoside triphosphate hydrolases"/>
    <property type="match status" value="1"/>
</dbReference>
<evidence type="ECO:0000256" key="10">
    <source>
        <dbReference type="ARBA" id="ARBA00037969"/>
    </source>
</evidence>
<dbReference type="STRING" id="215637.A0A4V1J4H5"/>
<dbReference type="Gene3D" id="3.40.50.300">
    <property type="entry name" value="P-loop containing nucleotide triphosphate hydrolases"/>
    <property type="match status" value="1"/>
</dbReference>
<sequence length="184" mass="20816">MSSQKVRKIVVMGSRSVGKSTLIVQFVENFFCDSYYPTIENTFRKIIKYKGIEFECEIFDTAGQDEFTILSPKYAVGVQGYILAYSVDSRTSFEMTKIVRDKILSFFGTNWVPLVLVGNKTDLHSQREVSAEEAIELAKSWNCEAIECSAKTNENIDKIFDQMLLTIEKVSSPPAETRSGCVIF</sequence>
<keyword evidence="5" id="KW-0460">Magnesium</keyword>
<keyword evidence="6" id="KW-0342">GTP-binding</keyword>
<reference evidence="14" key="1">
    <citation type="journal article" date="2018" name="Nat. Microbiol.">
        <title>Leveraging single-cell genomics to expand the fungal tree of life.</title>
        <authorList>
            <person name="Ahrendt S.R."/>
            <person name="Quandt C.A."/>
            <person name="Ciobanu D."/>
            <person name="Clum A."/>
            <person name="Salamov A."/>
            <person name="Andreopoulos B."/>
            <person name="Cheng J.F."/>
            <person name="Woyke T."/>
            <person name="Pelin A."/>
            <person name="Henrissat B."/>
            <person name="Reynolds N.K."/>
            <person name="Benny G.L."/>
            <person name="Smith M.E."/>
            <person name="James T.Y."/>
            <person name="Grigoriev I.V."/>
        </authorList>
    </citation>
    <scope>NUCLEOTIDE SEQUENCE [LARGE SCALE GENOMIC DNA]</scope>
    <source>
        <strain evidence="14">RSA 468</strain>
    </source>
</reference>
<evidence type="ECO:0000313" key="13">
    <source>
        <dbReference type="EMBL" id="RKP35579.1"/>
    </source>
</evidence>
<evidence type="ECO:0000256" key="7">
    <source>
        <dbReference type="ARBA" id="ARBA00023136"/>
    </source>
</evidence>
<dbReference type="SMART" id="SM00174">
    <property type="entry name" value="RHO"/>
    <property type="match status" value="1"/>
</dbReference>
<evidence type="ECO:0000256" key="1">
    <source>
        <dbReference type="ARBA" id="ARBA00022481"/>
    </source>
</evidence>
<evidence type="ECO:0000256" key="5">
    <source>
        <dbReference type="ARBA" id="ARBA00022842"/>
    </source>
</evidence>
<gene>
    <name evidence="13" type="ORF">BJ085DRAFT_24905</name>
</gene>
<keyword evidence="1" id="KW-0488">Methylation</keyword>
<evidence type="ECO:0000313" key="14">
    <source>
        <dbReference type="Proteomes" id="UP000268162"/>
    </source>
</evidence>
<dbReference type="GO" id="GO:0012505">
    <property type="term" value="C:endomembrane system"/>
    <property type="evidence" value="ECO:0007669"/>
    <property type="project" value="UniProtKB-SubCell"/>
</dbReference>
<keyword evidence="7" id="KW-0472">Membrane</keyword>
<dbReference type="GO" id="GO:0046872">
    <property type="term" value="F:metal ion binding"/>
    <property type="evidence" value="ECO:0007669"/>
    <property type="project" value="UniProtKB-KW"/>
</dbReference>
<comment type="catalytic activity">
    <reaction evidence="12">
        <text>GTP + H2O = GDP + phosphate + H(+)</text>
        <dbReference type="Rhea" id="RHEA:19669"/>
        <dbReference type="ChEBI" id="CHEBI:15377"/>
        <dbReference type="ChEBI" id="CHEBI:15378"/>
        <dbReference type="ChEBI" id="CHEBI:37565"/>
        <dbReference type="ChEBI" id="CHEBI:43474"/>
        <dbReference type="ChEBI" id="CHEBI:58189"/>
    </reaction>
    <physiologicalReaction direction="left-to-right" evidence="12">
        <dbReference type="Rhea" id="RHEA:19670"/>
    </physiologicalReaction>
</comment>
<dbReference type="EMBL" id="ML002834">
    <property type="protein sequence ID" value="RKP35579.1"/>
    <property type="molecule type" value="Genomic_DNA"/>
</dbReference>
<comment type="subcellular location">
    <subcellularLocation>
        <location evidence="11">Endomembrane system</location>
        <topology evidence="11">Lipid-anchor</topology>
        <orientation evidence="11">Cytoplasmic side</orientation>
    </subcellularLocation>
</comment>
<dbReference type="InterPro" id="IPR005225">
    <property type="entry name" value="Small_GTP-bd"/>
</dbReference>
<proteinExistence type="inferred from homology"/>
<dbReference type="OrthoDB" id="5976022at2759"/>
<evidence type="ECO:0000256" key="4">
    <source>
        <dbReference type="ARBA" id="ARBA00022801"/>
    </source>
</evidence>
<dbReference type="InterPro" id="IPR027417">
    <property type="entry name" value="P-loop_NTPase"/>
</dbReference>
<dbReference type="Pfam" id="PF00071">
    <property type="entry name" value="Ras"/>
    <property type="match status" value="1"/>
</dbReference>
<keyword evidence="3" id="KW-0547">Nucleotide-binding</keyword>
<keyword evidence="8" id="KW-0449">Lipoprotein</keyword>
<comment type="similarity">
    <text evidence="10">Belongs to the small GTPase superfamily. Rheb family.</text>
</comment>
<evidence type="ECO:0000256" key="8">
    <source>
        <dbReference type="ARBA" id="ARBA00023288"/>
    </source>
</evidence>
<name>A0A4V1J4H5_9FUNG</name>
<keyword evidence="9" id="KW-0636">Prenylation</keyword>
<dbReference type="NCBIfam" id="TIGR00231">
    <property type="entry name" value="small_GTP"/>
    <property type="match status" value="1"/>
</dbReference>
<dbReference type="SMART" id="SM00175">
    <property type="entry name" value="RAB"/>
    <property type="match status" value="1"/>
</dbReference>
<dbReference type="PROSITE" id="PS51421">
    <property type="entry name" value="RAS"/>
    <property type="match status" value="1"/>
</dbReference>
<evidence type="ECO:0000256" key="12">
    <source>
        <dbReference type="ARBA" id="ARBA00049117"/>
    </source>
</evidence>